<accession>A0A133NRS7</accession>
<dbReference type="Proteomes" id="UP000070401">
    <property type="component" value="Unassembled WGS sequence"/>
</dbReference>
<reference evidence="2" key="1">
    <citation type="submission" date="2016-01" db="EMBL/GenBank/DDBJ databases">
        <authorList>
            <person name="Mitreva M."/>
            <person name="Pepin K.H."/>
            <person name="Mihindukulasuriya K.A."/>
            <person name="Fulton R."/>
            <person name="Fronick C."/>
            <person name="O'Laughlin M."/>
            <person name="Miner T."/>
            <person name="Herter B."/>
            <person name="Rosa B.A."/>
            <person name="Cordes M."/>
            <person name="Tomlinson C."/>
            <person name="Wollam A."/>
            <person name="Palsikar V.B."/>
            <person name="Mardis E.R."/>
            <person name="Wilson R.K."/>
        </authorList>
    </citation>
    <scope>NUCLEOTIDE SEQUENCE [LARGE SCALE GENOMIC DNA]</scope>
    <source>
        <strain evidence="2">MJR7757B</strain>
    </source>
</reference>
<gene>
    <name evidence="1" type="ORF">HMPREF3221_01551</name>
</gene>
<keyword evidence="2" id="KW-1185">Reference proteome</keyword>
<proteinExistence type="predicted"/>
<evidence type="ECO:0008006" key="3">
    <source>
        <dbReference type="Google" id="ProtNLM"/>
    </source>
</evidence>
<evidence type="ECO:0000313" key="2">
    <source>
        <dbReference type="Proteomes" id="UP000070401"/>
    </source>
</evidence>
<protein>
    <recommendedName>
        <fullName evidence="3">Hemolysin</fullName>
    </recommendedName>
</protein>
<name>A0A133NRS7_FUSNU</name>
<dbReference type="EMBL" id="LRPY01000160">
    <property type="protein sequence ID" value="KXA18985.1"/>
    <property type="molecule type" value="Genomic_DNA"/>
</dbReference>
<sequence>SGNSYDILNNASKVVGAIKDGAKATNDLINYKYSGTDSTGAETLKNDPNIFKTSISFNKNKSKSTVHNETVEKSSLVSGRNM</sequence>
<comment type="caution">
    <text evidence="1">The sequence shown here is derived from an EMBL/GenBank/DDBJ whole genome shotgun (WGS) entry which is preliminary data.</text>
</comment>
<dbReference type="AlphaFoldDB" id="A0A133NRS7"/>
<evidence type="ECO:0000313" key="1">
    <source>
        <dbReference type="EMBL" id="KXA18985.1"/>
    </source>
</evidence>
<dbReference type="PATRIC" id="fig|851.8.peg.1562"/>
<dbReference type="RefSeq" id="WP_187151702.1">
    <property type="nucleotide sequence ID" value="NZ_KQ956733.1"/>
</dbReference>
<organism evidence="1 2">
    <name type="scientific">Fusobacterium nucleatum</name>
    <dbReference type="NCBI Taxonomy" id="851"/>
    <lineage>
        <taxon>Bacteria</taxon>
        <taxon>Fusobacteriati</taxon>
        <taxon>Fusobacteriota</taxon>
        <taxon>Fusobacteriia</taxon>
        <taxon>Fusobacteriales</taxon>
        <taxon>Fusobacteriaceae</taxon>
        <taxon>Fusobacterium</taxon>
    </lineage>
</organism>
<feature type="non-terminal residue" evidence="1">
    <location>
        <position position="82"/>
    </location>
</feature>
<feature type="non-terminal residue" evidence="1">
    <location>
        <position position="1"/>
    </location>
</feature>